<comment type="caution">
    <text evidence="6">The sequence shown here is derived from an EMBL/GenBank/DDBJ whole genome shotgun (WGS) entry which is preliminary data.</text>
</comment>
<dbReference type="InterPro" id="IPR003752">
    <property type="entry name" value="DiS_bond_form_DsbB/BdbC"/>
</dbReference>
<dbReference type="Gene3D" id="1.20.1550.10">
    <property type="entry name" value="DsbB-like"/>
    <property type="match status" value="1"/>
</dbReference>
<keyword evidence="3 5" id="KW-1133">Transmembrane helix</keyword>
<protein>
    <submittedName>
        <fullName evidence="6">Disulfide bond formation protein B</fullName>
    </submittedName>
</protein>
<dbReference type="InterPro" id="IPR023380">
    <property type="entry name" value="DsbB-like_sf"/>
</dbReference>
<organism evidence="6 7">
    <name type="scientific">Rhizobium helianthi</name>
    <dbReference type="NCBI Taxonomy" id="1132695"/>
    <lineage>
        <taxon>Bacteria</taxon>
        <taxon>Pseudomonadati</taxon>
        <taxon>Pseudomonadota</taxon>
        <taxon>Alphaproteobacteria</taxon>
        <taxon>Hyphomicrobiales</taxon>
        <taxon>Rhizobiaceae</taxon>
        <taxon>Rhizobium/Agrobacterium group</taxon>
        <taxon>Rhizobium</taxon>
    </lineage>
</organism>
<feature type="transmembrane region" description="Helical" evidence="5">
    <location>
        <begin position="78"/>
        <end position="98"/>
    </location>
</feature>
<evidence type="ECO:0000313" key="7">
    <source>
        <dbReference type="Proteomes" id="UP001597322"/>
    </source>
</evidence>
<keyword evidence="4 5" id="KW-0472">Membrane</keyword>
<comment type="subcellular location">
    <subcellularLocation>
        <location evidence="1">Membrane</location>
        <topology evidence="1">Multi-pass membrane protein</topology>
    </subcellularLocation>
</comment>
<feature type="transmembrane region" description="Helical" evidence="5">
    <location>
        <begin position="12"/>
        <end position="33"/>
    </location>
</feature>
<sequence>MDAAPSTETRRFLMSNSLILAAGMAATVGTALGFQHIGGYIPCALCLLQREPYYWAIPVALGALVTAVFRLPPAVTRILLGLVAIMMLVGAGMGVYHAGVEWGFWPGPATCSTTANGMTTNAGNLLSDLNSVHGPSCTEAALRVLGLSFAGWNVVASLALAGIALRAIFKRA</sequence>
<keyword evidence="2 5" id="KW-0812">Transmembrane</keyword>
<dbReference type="SUPFAM" id="SSF158442">
    <property type="entry name" value="DsbB-like"/>
    <property type="match status" value="1"/>
</dbReference>
<dbReference type="PIRSF" id="PIRSF033913">
    <property type="entry name" value="S-S_format_DsbB"/>
    <property type="match status" value="1"/>
</dbReference>
<dbReference type="Pfam" id="PF02600">
    <property type="entry name" value="DsbB"/>
    <property type="match status" value="1"/>
</dbReference>
<dbReference type="InterPro" id="IPR024199">
    <property type="entry name" value="Uncharacterised_DsbB"/>
</dbReference>
<keyword evidence="7" id="KW-1185">Reference proteome</keyword>
<evidence type="ECO:0000256" key="5">
    <source>
        <dbReference type="SAM" id="Phobius"/>
    </source>
</evidence>
<evidence type="ECO:0000313" key="6">
    <source>
        <dbReference type="EMBL" id="MFD1745160.1"/>
    </source>
</evidence>
<evidence type="ECO:0000256" key="3">
    <source>
        <dbReference type="ARBA" id="ARBA00022989"/>
    </source>
</evidence>
<dbReference type="Proteomes" id="UP001597322">
    <property type="component" value="Unassembled WGS sequence"/>
</dbReference>
<reference evidence="7" key="1">
    <citation type="journal article" date="2019" name="Int. J. Syst. Evol. Microbiol.">
        <title>The Global Catalogue of Microorganisms (GCM) 10K type strain sequencing project: providing services to taxonomists for standard genome sequencing and annotation.</title>
        <authorList>
            <consortium name="The Broad Institute Genomics Platform"/>
            <consortium name="The Broad Institute Genome Sequencing Center for Infectious Disease"/>
            <person name="Wu L."/>
            <person name="Ma J."/>
        </authorList>
    </citation>
    <scope>NUCLEOTIDE SEQUENCE [LARGE SCALE GENOMIC DNA]</scope>
    <source>
        <strain evidence="7">CG52</strain>
    </source>
</reference>
<evidence type="ECO:0000256" key="4">
    <source>
        <dbReference type="ARBA" id="ARBA00023136"/>
    </source>
</evidence>
<proteinExistence type="predicted"/>
<name>A0ABW4M130_9HYPH</name>
<feature type="transmembrane region" description="Helical" evidence="5">
    <location>
        <begin position="149"/>
        <end position="169"/>
    </location>
</feature>
<evidence type="ECO:0000256" key="1">
    <source>
        <dbReference type="ARBA" id="ARBA00004141"/>
    </source>
</evidence>
<gene>
    <name evidence="6" type="ORF">ACFSE1_06770</name>
</gene>
<dbReference type="EMBL" id="JBHUEQ010000011">
    <property type="protein sequence ID" value="MFD1745160.1"/>
    <property type="molecule type" value="Genomic_DNA"/>
</dbReference>
<dbReference type="RefSeq" id="WP_377398315.1">
    <property type="nucleotide sequence ID" value="NZ_JBHUEQ010000011.1"/>
</dbReference>
<feature type="transmembrane region" description="Helical" evidence="5">
    <location>
        <begin position="53"/>
        <end position="71"/>
    </location>
</feature>
<accession>A0ABW4M130</accession>
<evidence type="ECO:0000256" key="2">
    <source>
        <dbReference type="ARBA" id="ARBA00022692"/>
    </source>
</evidence>